<protein>
    <recommendedName>
        <fullName evidence="5">ethanolamine kinase</fullName>
        <ecNumber evidence="5">2.7.1.82</ecNumber>
    </recommendedName>
</protein>
<keyword evidence="7" id="KW-1185">Reference proteome</keyword>
<sequence>MIGCYLDGKFKEDVIVIRVYGQKTDLIIDRDAEKNNMQLLHKYNLCPPLYAVLPNGIAYGFAQGETLDMETVRDDTISELIAKELVKLQSVKLSGSTNPKSALFTKIDCFFKALPEKFEDADKQKRFVETIKPKEVLLQERDRLQTVLESMDCPIVLAHNDLLLKNIIYNKDEGIDEVDYSRYPDKAYQLKWLRRYLLYWNKEHGKGEVTDEDVEKLYVQVNKCT</sequence>
<dbReference type="InterPro" id="IPR011009">
    <property type="entry name" value="Kinase-like_dom_sf"/>
</dbReference>
<dbReference type="PANTHER" id="PTHR22603:SF66">
    <property type="entry name" value="ETHANOLAMINE KINASE"/>
    <property type="match status" value="1"/>
</dbReference>
<dbReference type="SUPFAM" id="SSF56112">
    <property type="entry name" value="Protein kinase-like (PK-like)"/>
    <property type="match status" value="1"/>
</dbReference>
<evidence type="ECO:0000256" key="3">
    <source>
        <dbReference type="ARBA" id="ARBA00037883"/>
    </source>
</evidence>
<dbReference type="EC" id="2.7.1.82" evidence="5"/>
<evidence type="ECO:0000256" key="2">
    <source>
        <dbReference type="ARBA" id="ARBA00023264"/>
    </source>
</evidence>
<proteinExistence type="inferred from homology"/>
<dbReference type="PANTHER" id="PTHR22603">
    <property type="entry name" value="CHOLINE/ETHANOALAMINE KINASE"/>
    <property type="match status" value="1"/>
</dbReference>
<comment type="caution">
    <text evidence="6">The sequence shown here is derived from an EMBL/GenBank/DDBJ whole genome shotgun (WGS) entry which is preliminary data.</text>
</comment>
<dbReference type="EMBL" id="JARBDR010000921">
    <property type="protein sequence ID" value="KAJ8299506.1"/>
    <property type="molecule type" value="Genomic_DNA"/>
</dbReference>
<dbReference type="Proteomes" id="UP001217089">
    <property type="component" value="Unassembled WGS sequence"/>
</dbReference>
<gene>
    <name evidence="6" type="ORF">KUTeg_023566</name>
</gene>
<feature type="non-terminal residue" evidence="6">
    <location>
        <position position="225"/>
    </location>
</feature>
<accession>A0ABQ9E4Z9</accession>
<evidence type="ECO:0000313" key="7">
    <source>
        <dbReference type="Proteomes" id="UP001217089"/>
    </source>
</evidence>
<comment type="pathway">
    <text evidence="3">Phospholipid metabolism; phosphatidylethanolamine biosynthesis; phosphatidylethanolamine from ethanolamine: step 1/3.</text>
</comment>
<organism evidence="6 7">
    <name type="scientific">Tegillarca granosa</name>
    <name type="common">Malaysian cockle</name>
    <name type="synonym">Anadara granosa</name>
    <dbReference type="NCBI Taxonomy" id="220873"/>
    <lineage>
        <taxon>Eukaryota</taxon>
        <taxon>Metazoa</taxon>
        <taxon>Spiralia</taxon>
        <taxon>Lophotrochozoa</taxon>
        <taxon>Mollusca</taxon>
        <taxon>Bivalvia</taxon>
        <taxon>Autobranchia</taxon>
        <taxon>Pteriomorphia</taxon>
        <taxon>Arcoida</taxon>
        <taxon>Arcoidea</taxon>
        <taxon>Arcidae</taxon>
        <taxon>Tegillarca</taxon>
    </lineage>
</organism>
<dbReference type="Pfam" id="PF01633">
    <property type="entry name" value="Choline_kinase"/>
    <property type="match status" value="1"/>
</dbReference>
<keyword evidence="1" id="KW-0594">Phospholipid biosynthesis</keyword>
<comment type="similarity">
    <text evidence="4">Belongs to the choline/ethanolamine kinase family.</text>
</comment>
<evidence type="ECO:0000256" key="1">
    <source>
        <dbReference type="ARBA" id="ARBA00023209"/>
    </source>
</evidence>
<keyword evidence="2" id="KW-1208">Phospholipid metabolism</keyword>
<evidence type="ECO:0000256" key="5">
    <source>
        <dbReference type="ARBA" id="ARBA00038874"/>
    </source>
</evidence>
<dbReference type="Gene3D" id="3.90.1200.10">
    <property type="match status" value="1"/>
</dbReference>
<evidence type="ECO:0000256" key="4">
    <source>
        <dbReference type="ARBA" id="ARBA00038211"/>
    </source>
</evidence>
<keyword evidence="1" id="KW-0443">Lipid metabolism</keyword>
<name>A0ABQ9E4Z9_TEGGR</name>
<evidence type="ECO:0000313" key="6">
    <source>
        <dbReference type="EMBL" id="KAJ8299506.1"/>
    </source>
</evidence>
<keyword evidence="1" id="KW-0444">Lipid biosynthesis</keyword>
<reference evidence="6 7" key="1">
    <citation type="submission" date="2022-12" db="EMBL/GenBank/DDBJ databases">
        <title>Chromosome-level genome of Tegillarca granosa.</title>
        <authorList>
            <person name="Kim J."/>
        </authorList>
    </citation>
    <scope>NUCLEOTIDE SEQUENCE [LARGE SCALE GENOMIC DNA]</scope>
    <source>
        <strain evidence="6">Teg-2019</strain>
        <tissue evidence="6">Adductor muscle</tissue>
    </source>
</reference>